<evidence type="ECO:0000313" key="2">
    <source>
        <dbReference type="EMBL" id="CAI9937952.1"/>
    </source>
</evidence>
<dbReference type="EMBL" id="CATOUU010000653">
    <property type="protein sequence ID" value="CAI9937952.1"/>
    <property type="molecule type" value="Genomic_DNA"/>
</dbReference>
<reference evidence="2" key="1">
    <citation type="submission" date="2023-06" db="EMBL/GenBank/DDBJ databases">
        <authorList>
            <person name="Kurt Z."/>
        </authorList>
    </citation>
    <scope>NUCLEOTIDE SEQUENCE</scope>
</reference>
<feature type="transmembrane region" description="Helical" evidence="1">
    <location>
        <begin position="141"/>
        <end position="163"/>
    </location>
</feature>
<dbReference type="AlphaFoldDB" id="A0AA86PMQ9"/>
<feature type="transmembrane region" description="Helical" evidence="1">
    <location>
        <begin position="33"/>
        <end position="56"/>
    </location>
</feature>
<reference evidence="3 4" key="2">
    <citation type="submission" date="2024-07" db="EMBL/GenBank/DDBJ databases">
        <authorList>
            <person name="Akdeniz Z."/>
        </authorList>
    </citation>
    <scope>NUCLEOTIDE SEQUENCE [LARGE SCALE GENOMIC DNA]</scope>
</reference>
<feature type="transmembrane region" description="Helical" evidence="1">
    <location>
        <begin position="68"/>
        <end position="91"/>
    </location>
</feature>
<feature type="transmembrane region" description="Helical" evidence="1">
    <location>
        <begin position="252"/>
        <end position="271"/>
    </location>
</feature>
<dbReference type="Proteomes" id="UP001642409">
    <property type="component" value="Unassembled WGS sequence"/>
</dbReference>
<dbReference type="EMBL" id="CAXDID020000071">
    <property type="protein sequence ID" value="CAL6014638.1"/>
    <property type="molecule type" value="Genomic_DNA"/>
</dbReference>
<protein>
    <submittedName>
        <fullName evidence="2">Transmembrane domain-containing protein</fullName>
    </submittedName>
    <submittedName>
        <fullName evidence="3">Transmembrane_domain-containing protein</fullName>
    </submittedName>
</protein>
<proteinExistence type="predicted"/>
<keyword evidence="1" id="KW-0472">Membrane</keyword>
<feature type="transmembrane region" description="Helical" evidence="1">
    <location>
        <begin position="103"/>
        <end position="120"/>
    </location>
</feature>
<organism evidence="2">
    <name type="scientific">Hexamita inflata</name>
    <dbReference type="NCBI Taxonomy" id="28002"/>
    <lineage>
        <taxon>Eukaryota</taxon>
        <taxon>Metamonada</taxon>
        <taxon>Diplomonadida</taxon>
        <taxon>Hexamitidae</taxon>
        <taxon>Hexamitinae</taxon>
        <taxon>Hexamita</taxon>
    </lineage>
</organism>
<evidence type="ECO:0000313" key="4">
    <source>
        <dbReference type="Proteomes" id="UP001642409"/>
    </source>
</evidence>
<comment type="caution">
    <text evidence="2">The sequence shown here is derived from an EMBL/GenBank/DDBJ whole genome shotgun (WGS) entry which is preliminary data.</text>
</comment>
<keyword evidence="4" id="KW-1185">Reference proteome</keyword>
<keyword evidence="1" id="KW-1133">Transmembrane helix</keyword>
<gene>
    <name evidence="3" type="ORF">HINF_LOCUS24363</name>
    <name evidence="2" type="ORF">HINF_LOCUS25597</name>
</gene>
<feature type="transmembrane region" description="Helical" evidence="1">
    <location>
        <begin position="169"/>
        <end position="197"/>
    </location>
</feature>
<keyword evidence="1 2" id="KW-0812">Transmembrane</keyword>
<name>A0AA86PMQ9_9EUKA</name>
<feature type="transmembrane region" description="Helical" evidence="1">
    <location>
        <begin position="209"/>
        <end position="232"/>
    </location>
</feature>
<evidence type="ECO:0000256" key="1">
    <source>
        <dbReference type="SAM" id="Phobius"/>
    </source>
</evidence>
<accession>A0AA86PMQ9</accession>
<sequence>MTIDKCLKTDCSKFICSIFPSCYKKSRYDPDLLFAFGIIFVILAVLNVILFFMYALVKLKNKTITSNLKIFAVSFVALMCRIFWTLFSRYYYYDNVPVQTEQVLNAVSLTLIYLQQSFYVQSWLQLILKLNQMKGENFVKYTFPIVDFVISLTALVVIILRCVNTDTQFYQVFCKIVAIANLILTAIYSIVGGLILFKLKGYYQFCSKTVQTFTLASVVLIFITVSRFVALIWQDVTNEYLEQNLFGLLEYFIPDFLSTFVINFMQLQIYFSTRKQMKTDEERNLIDGSSEAYV</sequence>
<evidence type="ECO:0000313" key="3">
    <source>
        <dbReference type="EMBL" id="CAL6014638.1"/>
    </source>
</evidence>